<evidence type="ECO:0000313" key="2">
    <source>
        <dbReference type="Proteomes" id="UP000509702"/>
    </source>
</evidence>
<dbReference type="AlphaFoldDB" id="A0A6N1ASX6"/>
<geneLocation type="plasmid" evidence="1 2">
    <name>unnamed7</name>
</geneLocation>
<keyword evidence="1" id="KW-0614">Plasmid</keyword>
<dbReference type="EMBL" id="CP054622">
    <property type="protein sequence ID" value="QKS54620.1"/>
    <property type="molecule type" value="Genomic_DNA"/>
</dbReference>
<sequence>MTIPSYRPGETTAADAERLTTIHDLARVLGIDATQDALSRFVYDQTACGAWIAMVRAETAYRVTGVRLGSNVEGIDVAPPERLLALPFTLAEFRAALTEIEDEVTVIWRRTHGCLECGPGDPETGLRSVREGCPACGGHGRVL</sequence>
<protein>
    <submittedName>
        <fullName evidence="1">Uncharacterized protein</fullName>
    </submittedName>
</protein>
<reference evidence="1 2" key="1">
    <citation type="submission" date="2020-06" db="EMBL/GenBank/DDBJ databases">
        <title>Complete genome of Azosprillum oryzae KACC14407.</title>
        <authorList>
            <person name="Kim M."/>
            <person name="Park Y.-J."/>
            <person name="Shin J.-H."/>
        </authorList>
    </citation>
    <scope>NUCLEOTIDE SEQUENCE [LARGE SCALE GENOMIC DNA]</scope>
    <source>
        <strain evidence="1 2">KACC 14407</strain>
        <plasmid evidence="1 2">unnamed7</plasmid>
    </source>
</reference>
<proteinExistence type="predicted"/>
<name>A0A6N1ASX6_9PROT</name>
<keyword evidence="2" id="KW-1185">Reference proteome</keyword>
<evidence type="ECO:0000313" key="1">
    <source>
        <dbReference type="EMBL" id="QKS54620.1"/>
    </source>
</evidence>
<dbReference type="RefSeq" id="WP_109154425.1">
    <property type="nucleotide sequence ID" value="NZ_BSOV01000001.1"/>
</dbReference>
<organism evidence="1 2">
    <name type="scientific">Azospirillum oryzae</name>
    <dbReference type="NCBI Taxonomy" id="286727"/>
    <lineage>
        <taxon>Bacteria</taxon>
        <taxon>Pseudomonadati</taxon>
        <taxon>Pseudomonadota</taxon>
        <taxon>Alphaproteobacteria</taxon>
        <taxon>Rhodospirillales</taxon>
        <taxon>Azospirillaceae</taxon>
        <taxon>Azospirillum</taxon>
    </lineage>
</organism>
<dbReference type="Proteomes" id="UP000509702">
    <property type="component" value="Plasmid unnamed7"/>
</dbReference>
<gene>
    <name evidence="1" type="ORF">HUE56_29380</name>
</gene>
<dbReference type="KEGG" id="aoz:HUE56_29380"/>
<accession>A0A6N1ASX6</accession>